<feature type="non-terminal residue" evidence="2">
    <location>
        <position position="1"/>
    </location>
</feature>
<dbReference type="PANTHER" id="PTHR42912:SF81">
    <property type="entry name" value="METHYLTRANSFERASE DOMAIN-CONTAINING PROTEIN"/>
    <property type="match status" value="1"/>
</dbReference>
<accession>A0A8J4CH87</accession>
<keyword evidence="3" id="KW-1185">Reference proteome</keyword>
<dbReference type="EMBL" id="BNCP01000022">
    <property type="protein sequence ID" value="GIL81673.1"/>
    <property type="molecule type" value="Genomic_DNA"/>
</dbReference>
<organism evidence="2 3">
    <name type="scientific">Volvox reticuliferus</name>
    <dbReference type="NCBI Taxonomy" id="1737510"/>
    <lineage>
        <taxon>Eukaryota</taxon>
        <taxon>Viridiplantae</taxon>
        <taxon>Chlorophyta</taxon>
        <taxon>core chlorophytes</taxon>
        <taxon>Chlorophyceae</taxon>
        <taxon>CS clade</taxon>
        <taxon>Chlamydomonadales</taxon>
        <taxon>Volvocaceae</taxon>
        <taxon>Volvox</taxon>
    </lineage>
</organism>
<dbReference type="Pfam" id="PF08241">
    <property type="entry name" value="Methyltransf_11"/>
    <property type="match status" value="1"/>
</dbReference>
<dbReference type="Proteomes" id="UP000747110">
    <property type="component" value="Unassembled WGS sequence"/>
</dbReference>
<dbReference type="OrthoDB" id="3647at2759"/>
<gene>
    <name evidence="2" type="ORF">Vretifemale_10697</name>
</gene>
<dbReference type="Gene3D" id="3.40.50.150">
    <property type="entry name" value="Vaccinia Virus protein VP39"/>
    <property type="match status" value="1"/>
</dbReference>
<dbReference type="CDD" id="cd02440">
    <property type="entry name" value="AdoMet_MTases"/>
    <property type="match status" value="1"/>
</dbReference>
<comment type="caution">
    <text evidence="2">The sequence shown here is derived from an EMBL/GenBank/DDBJ whole genome shotgun (WGS) entry which is preliminary data.</text>
</comment>
<evidence type="ECO:0000259" key="1">
    <source>
        <dbReference type="Pfam" id="PF08241"/>
    </source>
</evidence>
<evidence type="ECO:0000313" key="3">
    <source>
        <dbReference type="Proteomes" id="UP000747110"/>
    </source>
</evidence>
<dbReference type="SUPFAM" id="SSF53335">
    <property type="entry name" value="S-adenosyl-L-methionine-dependent methyltransferases"/>
    <property type="match status" value="1"/>
</dbReference>
<protein>
    <recommendedName>
        <fullName evidence="1">Methyltransferase type 11 domain-containing protein</fullName>
    </recommendedName>
</protein>
<sequence length="184" mass="20630">TTPVFPLQLALPLAPACPHFQDAYPEMPSVVSDLSPFYLARARNNLNYWRALRQPGRRLGGVDDTGVTRFLQTAAEQIDGPDQEYDLVVCVYLFHELPEAIRRRAATEFFRVLKPGGMVVLTDSVQLGDRPSWDKSIGLFGDFNEPYYRYLRVCVECCGLPFTITSTPLRLRAVLGSASCSEPQ</sequence>
<evidence type="ECO:0000313" key="2">
    <source>
        <dbReference type="EMBL" id="GIL81673.1"/>
    </source>
</evidence>
<dbReference type="InterPro" id="IPR050508">
    <property type="entry name" value="Methyltransf_Superfamily"/>
</dbReference>
<feature type="domain" description="Methyltransferase type 11" evidence="1">
    <location>
        <begin position="59"/>
        <end position="120"/>
    </location>
</feature>
<reference evidence="2" key="1">
    <citation type="journal article" date="2021" name="Proc. Natl. Acad. Sci. U.S.A.">
        <title>Three genomes in the algal genus Volvox reveal the fate of a haploid sex-determining region after a transition to homothallism.</title>
        <authorList>
            <person name="Yamamoto K."/>
            <person name="Hamaji T."/>
            <person name="Kawai-Toyooka H."/>
            <person name="Matsuzaki R."/>
            <person name="Takahashi F."/>
            <person name="Nishimura Y."/>
            <person name="Kawachi M."/>
            <person name="Noguchi H."/>
            <person name="Minakuchi Y."/>
            <person name="Umen J.G."/>
            <person name="Toyoda A."/>
            <person name="Nozaki H."/>
        </authorList>
    </citation>
    <scope>NUCLEOTIDE SEQUENCE</scope>
    <source>
        <strain evidence="2">NIES-3786</strain>
    </source>
</reference>
<dbReference type="PANTHER" id="PTHR42912">
    <property type="entry name" value="METHYLTRANSFERASE"/>
    <property type="match status" value="1"/>
</dbReference>
<name>A0A8J4CH87_9CHLO</name>
<dbReference type="AlphaFoldDB" id="A0A8J4CH87"/>
<proteinExistence type="predicted"/>
<dbReference type="InterPro" id="IPR013216">
    <property type="entry name" value="Methyltransf_11"/>
</dbReference>
<dbReference type="InterPro" id="IPR029063">
    <property type="entry name" value="SAM-dependent_MTases_sf"/>
</dbReference>
<dbReference type="GO" id="GO:0008757">
    <property type="term" value="F:S-adenosylmethionine-dependent methyltransferase activity"/>
    <property type="evidence" value="ECO:0007669"/>
    <property type="project" value="InterPro"/>
</dbReference>